<protein>
    <submittedName>
        <fullName evidence="2">Uncharacterized protein</fullName>
    </submittedName>
</protein>
<comment type="caution">
    <text evidence="2">The sequence shown here is derived from an EMBL/GenBank/DDBJ whole genome shotgun (WGS) entry which is preliminary data.</text>
</comment>
<feature type="compositionally biased region" description="Basic and acidic residues" evidence="1">
    <location>
        <begin position="71"/>
        <end position="80"/>
    </location>
</feature>
<dbReference type="AlphaFoldDB" id="A0AAV7PUD4"/>
<gene>
    <name evidence="2" type="ORF">NDU88_008921</name>
</gene>
<reference evidence="2" key="1">
    <citation type="journal article" date="2022" name="bioRxiv">
        <title>Sequencing and chromosome-scale assembly of the giantPleurodeles waltlgenome.</title>
        <authorList>
            <person name="Brown T."/>
            <person name="Elewa A."/>
            <person name="Iarovenko S."/>
            <person name="Subramanian E."/>
            <person name="Araus A.J."/>
            <person name="Petzold A."/>
            <person name="Susuki M."/>
            <person name="Suzuki K.-i.T."/>
            <person name="Hayashi T."/>
            <person name="Toyoda A."/>
            <person name="Oliveira C."/>
            <person name="Osipova E."/>
            <person name="Leigh N.D."/>
            <person name="Simon A."/>
            <person name="Yun M.H."/>
        </authorList>
    </citation>
    <scope>NUCLEOTIDE SEQUENCE</scope>
    <source>
        <strain evidence="2">20211129_DDA</strain>
        <tissue evidence="2">Liver</tissue>
    </source>
</reference>
<accession>A0AAV7PUD4</accession>
<organism evidence="2 3">
    <name type="scientific">Pleurodeles waltl</name>
    <name type="common">Iberian ribbed newt</name>
    <dbReference type="NCBI Taxonomy" id="8319"/>
    <lineage>
        <taxon>Eukaryota</taxon>
        <taxon>Metazoa</taxon>
        <taxon>Chordata</taxon>
        <taxon>Craniata</taxon>
        <taxon>Vertebrata</taxon>
        <taxon>Euteleostomi</taxon>
        <taxon>Amphibia</taxon>
        <taxon>Batrachia</taxon>
        <taxon>Caudata</taxon>
        <taxon>Salamandroidea</taxon>
        <taxon>Salamandridae</taxon>
        <taxon>Pleurodelinae</taxon>
        <taxon>Pleurodeles</taxon>
    </lineage>
</organism>
<dbReference type="Proteomes" id="UP001066276">
    <property type="component" value="Chromosome 7"/>
</dbReference>
<dbReference type="EMBL" id="JANPWB010000011">
    <property type="protein sequence ID" value="KAJ1130570.1"/>
    <property type="molecule type" value="Genomic_DNA"/>
</dbReference>
<keyword evidence="3" id="KW-1185">Reference proteome</keyword>
<sequence length="237" mass="26902">MSLRDVNDDETTRARSRVAEARVLTRIQRDPSLYNRPDSLVADAWRAKVRYHPYCPRVETHPLSPKQTQAKSKEVNDKVSRGRRARTRDIRIGDQVIVKDRKPGWKFRTPYEPGLWTVTRVSRTMVTAEKGSDQVTRNISWFKKATFGEISGDQEVEDQFPDYSATESPEQDRESELPLAAGPSGLRQPVSSAPATQRGEARSQTGRYYLSPNPPPSQKLKDYGGHSDLRGRRKPPA</sequence>
<proteinExistence type="predicted"/>
<evidence type="ECO:0000313" key="2">
    <source>
        <dbReference type="EMBL" id="KAJ1130570.1"/>
    </source>
</evidence>
<name>A0AAV7PUD4_PLEWA</name>
<evidence type="ECO:0000256" key="1">
    <source>
        <dbReference type="SAM" id="MobiDB-lite"/>
    </source>
</evidence>
<feature type="region of interest" description="Disordered" evidence="1">
    <location>
        <begin position="152"/>
        <end position="237"/>
    </location>
</feature>
<feature type="compositionally biased region" description="Basic and acidic residues" evidence="1">
    <location>
        <begin position="219"/>
        <end position="230"/>
    </location>
</feature>
<evidence type="ECO:0000313" key="3">
    <source>
        <dbReference type="Proteomes" id="UP001066276"/>
    </source>
</evidence>
<feature type="region of interest" description="Disordered" evidence="1">
    <location>
        <begin position="58"/>
        <end position="83"/>
    </location>
</feature>